<name>A0ABT4UG94_9BACT</name>
<keyword evidence="1" id="KW-0805">Transcription regulation</keyword>
<evidence type="ECO:0000256" key="1">
    <source>
        <dbReference type="ARBA" id="ARBA00023015"/>
    </source>
</evidence>
<dbReference type="SMART" id="SM00342">
    <property type="entry name" value="HTH_ARAC"/>
    <property type="match status" value="1"/>
</dbReference>
<organism evidence="5 6">
    <name type="scientific">Polluticaenibacter yanchengensis</name>
    <dbReference type="NCBI Taxonomy" id="3014562"/>
    <lineage>
        <taxon>Bacteria</taxon>
        <taxon>Pseudomonadati</taxon>
        <taxon>Bacteroidota</taxon>
        <taxon>Chitinophagia</taxon>
        <taxon>Chitinophagales</taxon>
        <taxon>Chitinophagaceae</taxon>
        <taxon>Polluticaenibacter</taxon>
    </lineage>
</organism>
<evidence type="ECO:0000256" key="3">
    <source>
        <dbReference type="ARBA" id="ARBA00023163"/>
    </source>
</evidence>
<dbReference type="PROSITE" id="PS01124">
    <property type="entry name" value="HTH_ARAC_FAMILY_2"/>
    <property type="match status" value="1"/>
</dbReference>
<dbReference type="Gene3D" id="1.10.10.60">
    <property type="entry name" value="Homeodomain-like"/>
    <property type="match status" value="1"/>
</dbReference>
<keyword evidence="3" id="KW-0804">Transcription</keyword>
<feature type="domain" description="HTH araC/xylS-type" evidence="4">
    <location>
        <begin position="158"/>
        <end position="257"/>
    </location>
</feature>
<comment type="caution">
    <text evidence="5">The sequence shown here is derived from an EMBL/GenBank/DDBJ whole genome shotgun (WGS) entry which is preliminary data.</text>
</comment>
<dbReference type="InterPro" id="IPR050204">
    <property type="entry name" value="AraC_XylS_family_regulators"/>
</dbReference>
<dbReference type="RefSeq" id="WP_407030193.1">
    <property type="nucleotide sequence ID" value="NZ_JAQGEF010000003.1"/>
</dbReference>
<dbReference type="Pfam" id="PF12833">
    <property type="entry name" value="HTH_18"/>
    <property type="match status" value="1"/>
</dbReference>
<evidence type="ECO:0000259" key="4">
    <source>
        <dbReference type="PROSITE" id="PS01124"/>
    </source>
</evidence>
<evidence type="ECO:0000313" key="6">
    <source>
        <dbReference type="Proteomes" id="UP001210231"/>
    </source>
</evidence>
<accession>A0ABT4UG94</accession>
<proteinExistence type="predicted"/>
<keyword evidence="6" id="KW-1185">Reference proteome</keyword>
<dbReference type="Proteomes" id="UP001210231">
    <property type="component" value="Unassembled WGS sequence"/>
</dbReference>
<dbReference type="PANTHER" id="PTHR46796">
    <property type="entry name" value="HTH-TYPE TRANSCRIPTIONAL ACTIVATOR RHAS-RELATED"/>
    <property type="match status" value="1"/>
</dbReference>
<gene>
    <name evidence="5" type="ORF">O3P16_03520</name>
</gene>
<reference evidence="5 6" key="1">
    <citation type="submission" date="2022-12" db="EMBL/GenBank/DDBJ databases">
        <title>Chitinophagaceae gen. sp. nov., a new member of the family Chitinophagaceae, isolated from soil in a chemical factory.</title>
        <authorList>
            <person name="Ke Z."/>
        </authorList>
    </citation>
    <scope>NUCLEOTIDE SEQUENCE [LARGE SCALE GENOMIC DNA]</scope>
    <source>
        <strain evidence="5 6">LY-5</strain>
    </source>
</reference>
<dbReference type="InterPro" id="IPR018060">
    <property type="entry name" value="HTH_AraC"/>
</dbReference>
<sequence>MKNRSSFSTFNPSNSLVSQFVSYYYLDIKPDNKRTEFTCFPHYNSSISLYSSHKRTENNEMVFDKNAPSFQIFSPIRTKTMRVKQVGKIHRIVIVLNPLGVQQFYRNLDFTKHILRYNFFSEIEIQQIFCETDPNVIANLLDDFLLKRYKMYQQEIVSKSIACVFTNLTSFSVESLADDLNICRRHLNRTFKTHLGLSIKQFHCIALFRKAMEKKISTPFEVNWTSLAYDLNFSDQSHLNKVFKKFALVSPNEFFKKGTVLGNQGLFWHIHTF</sequence>
<evidence type="ECO:0000256" key="2">
    <source>
        <dbReference type="ARBA" id="ARBA00023125"/>
    </source>
</evidence>
<dbReference type="PANTHER" id="PTHR46796:SF13">
    <property type="entry name" value="HTH-TYPE TRANSCRIPTIONAL ACTIVATOR RHAS"/>
    <property type="match status" value="1"/>
</dbReference>
<dbReference type="EMBL" id="JAQGEF010000003">
    <property type="protein sequence ID" value="MDA3613863.1"/>
    <property type="molecule type" value="Genomic_DNA"/>
</dbReference>
<evidence type="ECO:0000313" key="5">
    <source>
        <dbReference type="EMBL" id="MDA3613863.1"/>
    </source>
</evidence>
<protein>
    <submittedName>
        <fullName evidence="5">Helix-turn-helix domain-containing protein</fullName>
    </submittedName>
</protein>
<keyword evidence="2" id="KW-0238">DNA-binding</keyword>